<dbReference type="SUPFAM" id="SSF46785">
    <property type="entry name" value="Winged helix' DNA-binding domain"/>
    <property type="match status" value="1"/>
</dbReference>
<dbReference type="InterPro" id="IPR036390">
    <property type="entry name" value="WH_DNA-bd_sf"/>
</dbReference>
<dbReference type="PROSITE" id="PS50949">
    <property type="entry name" value="HTH_GNTR"/>
    <property type="match status" value="1"/>
</dbReference>
<evidence type="ECO:0000256" key="3">
    <source>
        <dbReference type="ARBA" id="ARBA00023163"/>
    </source>
</evidence>
<evidence type="ECO:0000259" key="4">
    <source>
        <dbReference type="PROSITE" id="PS50949"/>
    </source>
</evidence>
<sequence>MGLRKEAYDAILQWMLTNELTKGSVTSEIELSKRLDMSRTPVRAALQQLETEGYVRIVPKHGVLILDSSADRVSDLFDTLAALVLFAIEQARAADPDELGGLGCLAERTFKDLLPADRGKYNSGALGRFEYELLRDLSSLGHNQEFARLFELTTAKLFWFHNDRRWQSPYQAATVECLDRFLAMLAEPTSFLPGTLLHYFQLLKRTWS</sequence>
<dbReference type="Pfam" id="PF00392">
    <property type="entry name" value="GntR"/>
    <property type="match status" value="1"/>
</dbReference>
<dbReference type="AlphaFoldDB" id="A0A916Z1Y3"/>
<keyword evidence="6" id="KW-1185">Reference proteome</keyword>
<proteinExistence type="predicted"/>
<comment type="caution">
    <text evidence="5">The sequence shown here is derived from an EMBL/GenBank/DDBJ whole genome shotgun (WGS) entry which is preliminary data.</text>
</comment>
<reference evidence="5" key="2">
    <citation type="submission" date="2020-09" db="EMBL/GenBank/DDBJ databases">
        <authorList>
            <person name="Sun Q."/>
            <person name="Zhou Y."/>
        </authorList>
    </citation>
    <scope>NUCLEOTIDE SEQUENCE</scope>
    <source>
        <strain evidence="5">CGMCC 1.15178</strain>
    </source>
</reference>
<evidence type="ECO:0000313" key="5">
    <source>
        <dbReference type="EMBL" id="GGD69790.1"/>
    </source>
</evidence>
<keyword evidence="1" id="KW-0805">Transcription regulation</keyword>
<evidence type="ECO:0000256" key="2">
    <source>
        <dbReference type="ARBA" id="ARBA00023125"/>
    </source>
</evidence>
<gene>
    <name evidence="5" type="ORF">GCM10010911_29560</name>
</gene>
<dbReference type="GO" id="GO:0003700">
    <property type="term" value="F:DNA-binding transcription factor activity"/>
    <property type="evidence" value="ECO:0007669"/>
    <property type="project" value="InterPro"/>
</dbReference>
<keyword evidence="3" id="KW-0804">Transcription</keyword>
<dbReference type="CDD" id="cd07377">
    <property type="entry name" value="WHTH_GntR"/>
    <property type="match status" value="1"/>
</dbReference>
<feature type="domain" description="HTH gntR-type" evidence="4">
    <location>
        <begin position="1"/>
        <end position="68"/>
    </location>
</feature>
<dbReference type="PANTHER" id="PTHR43537">
    <property type="entry name" value="TRANSCRIPTIONAL REGULATOR, GNTR FAMILY"/>
    <property type="match status" value="1"/>
</dbReference>
<dbReference type="EMBL" id="BMHP01000002">
    <property type="protein sequence ID" value="GGD69790.1"/>
    <property type="molecule type" value="Genomic_DNA"/>
</dbReference>
<dbReference type="Gene3D" id="1.10.10.10">
    <property type="entry name" value="Winged helix-like DNA-binding domain superfamily/Winged helix DNA-binding domain"/>
    <property type="match status" value="1"/>
</dbReference>
<name>A0A916Z1Y3_9BACL</name>
<dbReference type="RefSeq" id="WP_188992710.1">
    <property type="nucleotide sequence ID" value="NZ_BMHP01000002.1"/>
</dbReference>
<dbReference type="InterPro" id="IPR000524">
    <property type="entry name" value="Tscrpt_reg_HTH_GntR"/>
</dbReference>
<reference evidence="5" key="1">
    <citation type="journal article" date="2014" name="Int. J. Syst. Evol. Microbiol.">
        <title>Complete genome sequence of Corynebacterium casei LMG S-19264T (=DSM 44701T), isolated from a smear-ripened cheese.</title>
        <authorList>
            <consortium name="US DOE Joint Genome Institute (JGI-PGF)"/>
            <person name="Walter F."/>
            <person name="Albersmeier A."/>
            <person name="Kalinowski J."/>
            <person name="Ruckert C."/>
        </authorList>
    </citation>
    <scope>NUCLEOTIDE SEQUENCE</scope>
    <source>
        <strain evidence="5">CGMCC 1.15178</strain>
    </source>
</reference>
<protein>
    <recommendedName>
        <fullName evidence="4">HTH gntR-type domain-containing protein</fullName>
    </recommendedName>
</protein>
<dbReference type="PRINTS" id="PR00035">
    <property type="entry name" value="HTHGNTR"/>
</dbReference>
<evidence type="ECO:0000313" key="6">
    <source>
        <dbReference type="Proteomes" id="UP000612456"/>
    </source>
</evidence>
<dbReference type="InterPro" id="IPR036388">
    <property type="entry name" value="WH-like_DNA-bd_sf"/>
</dbReference>
<dbReference type="SMART" id="SM00345">
    <property type="entry name" value="HTH_GNTR"/>
    <property type="match status" value="1"/>
</dbReference>
<dbReference type="GO" id="GO:0003677">
    <property type="term" value="F:DNA binding"/>
    <property type="evidence" value="ECO:0007669"/>
    <property type="project" value="UniProtKB-KW"/>
</dbReference>
<dbReference type="Proteomes" id="UP000612456">
    <property type="component" value="Unassembled WGS sequence"/>
</dbReference>
<keyword evidence="2" id="KW-0238">DNA-binding</keyword>
<organism evidence="5 6">
    <name type="scientific">Paenibacillus nasutitermitis</name>
    <dbReference type="NCBI Taxonomy" id="1652958"/>
    <lineage>
        <taxon>Bacteria</taxon>
        <taxon>Bacillati</taxon>
        <taxon>Bacillota</taxon>
        <taxon>Bacilli</taxon>
        <taxon>Bacillales</taxon>
        <taxon>Paenibacillaceae</taxon>
        <taxon>Paenibacillus</taxon>
    </lineage>
</organism>
<evidence type="ECO:0000256" key="1">
    <source>
        <dbReference type="ARBA" id="ARBA00023015"/>
    </source>
</evidence>
<accession>A0A916Z1Y3</accession>
<dbReference type="PANTHER" id="PTHR43537:SF24">
    <property type="entry name" value="GLUCONATE OPERON TRANSCRIPTIONAL REPRESSOR"/>
    <property type="match status" value="1"/>
</dbReference>